<reference evidence="13" key="2">
    <citation type="journal article" date="2022" name="Hortic Res">
        <title>The genome of Dioscorea zingiberensis sheds light on the biosynthesis, origin and evolution of the medicinally important diosgenin saponins.</title>
        <authorList>
            <person name="Li Y."/>
            <person name="Tan C."/>
            <person name="Li Z."/>
            <person name="Guo J."/>
            <person name="Li S."/>
            <person name="Chen X."/>
            <person name="Wang C."/>
            <person name="Dai X."/>
            <person name="Yang H."/>
            <person name="Song W."/>
            <person name="Hou L."/>
            <person name="Xu J."/>
            <person name="Tong Z."/>
            <person name="Xu A."/>
            <person name="Yuan X."/>
            <person name="Wang W."/>
            <person name="Yang Q."/>
            <person name="Chen L."/>
            <person name="Sun Z."/>
            <person name="Wang K."/>
            <person name="Pan B."/>
            <person name="Chen J."/>
            <person name="Bao Y."/>
            <person name="Liu F."/>
            <person name="Qi X."/>
            <person name="Gang D.R."/>
            <person name="Wen J."/>
            <person name="Li J."/>
        </authorList>
    </citation>
    <scope>NUCLEOTIDE SEQUENCE</scope>
    <source>
        <strain evidence="13">Dzin_1.0</strain>
    </source>
</reference>
<feature type="region of interest" description="Disordered" evidence="11">
    <location>
        <begin position="376"/>
        <end position="452"/>
    </location>
</feature>
<evidence type="ECO:0000256" key="9">
    <source>
        <dbReference type="ARBA" id="ARBA00023065"/>
    </source>
</evidence>
<feature type="compositionally biased region" description="Basic and acidic residues" evidence="11">
    <location>
        <begin position="499"/>
        <end position="510"/>
    </location>
</feature>
<keyword evidence="6" id="KW-0460">Magnesium</keyword>
<feature type="compositionally biased region" description="Polar residues" evidence="11">
    <location>
        <begin position="387"/>
        <end position="403"/>
    </location>
</feature>
<evidence type="ECO:0000313" key="13">
    <source>
        <dbReference type="EMBL" id="KAJ0970137.1"/>
    </source>
</evidence>
<dbReference type="Pfam" id="PF00854">
    <property type="entry name" value="PTR2"/>
    <property type="match status" value="1"/>
</dbReference>
<evidence type="ECO:0000256" key="6">
    <source>
        <dbReference type="ARBA" id="ARBA00022842"/>
    </source>
</evidence>
<accession>A0A9D5CCN4</accession>
<dbReference type="GO" id="GO:0009678">
    <property type="term" value="F:diphosphate hydrolysis-driven proton transmembrane transporter activity"/>
    <property type="evidence" value="ECO:0007669"/>
    <property type="project" value="UniProtKB-EC"/>
</dbReference>
<protein>
    <recommendedName>
        <fullName evidence="3">H(+)-exporting diphosphatase</fullName>
        <ecNumber evidence="3">7.1.3.1</ecNumber>
    </recommendedName>
</protein>
<evidence type="ECO:0000256" key="8">
    <source>
        <dbReference type="ARBA" id="ARBA00022989"/>
    </source>
</evidence>
<evidence type="ECO:0000256" key="12">
    <source>
        <dbReference type="SAM" id="Phobius"/>
    </source>
</evidence>
<dbReference type="EC" id="7.1.3.1" evidence="3"/>
<comment type="subcellular location">
    <subcellularLocation>
        <location evidence="1">Endomembrane system</location>
        <topology evidence="1">Multi-pass membrane protein</topology>
    </subcellularLocation>
</comment>
<evidence type="ECO:0000256" key="11">
    <source>
        <dbReference type="SAM" id="MobiDB-lite"/>
    </source>
</evidence>
<evidence type="ECO:0000256" key="10">
    <source>
        <dbReference type="ARBA" id="ARBA00023136"/>
    </source>
</evidence>
<keyword evidence="8 12" id="KW-1133">Transmembrane helix</keyword>
<dbReference type="OrthoDB" id="8904098at2759"/>
<evidence type="ECO:0000256" key="1">
    <source>
        <dbReference type="ARBA" id="ARBA00004127"/>
    </source>
</evidence>
<keyword evidence="5 12" id="KW-0812">Transmembrane</keyword>
<dbReference type="InterPro" id="IPR036259">
    <property type="entry name" value="MFS_trans_sf"/>
</dbReference>
<feature type="transmembrane region" description="Helical" evidence="12">
    <location>
        <begin position="158"/>
        <end position="176"/>
    </location>
</feature>
<evidence type="ECO:0000256" key="4">
    <source>
        <dbReference type="ARBA" id="ARBA00022448"/>
    </source>
</evidence>
<comment type="caution">
    <text evidence="13">The sequence shown here is derived from an EMBL/GenBank/DDBJ whole genome shotgun (WGS) entry which is preliminary data.</text>
</comment>
<feature type="transmembrane region" description="Helical" evidence="12">
    <location>
        <begin position="104"/>
        <end position="124"/>
    </location>
</feature>
<dbReference type="GO" id="GO:0012505">
    <property type="term" value="C:endomembrane system"/>
    <property type="evidence" value="ECO:0007669"/>
    <property type="project" value="UniProtKB-SubCell"/>
</dbReference>
<keyword evidence="14" id="KW-1185">Reference proteome</keyword>
<feature type="region of interest" description="Disordered" evidence="11">
    <location>
        <begin position="482"/>
        <end position="522"/>
    </location>
</feature>
<dbReference type="InterPro" id="IPR004131">
    <property type="entry name" value="PPase-energised_H-pump"/>
</dbReference>
<feature type="transmembrane region" description="Helical" evidence="12">
    <location>
        <begin position="9"/>
        <end position="30"/>
    </location>
</feature>
<evidence type="ECO:0000256" key="7">
    <source>
        <dbReference type="ARBA" id="ARBA00022967"/>
    </source>
</evidence>
<sequence>MPYPANCPISYFCSVYGSGASIVALIAQLAGGLPTLATNLGVDHVGKVEQGIPEDDCNSAVISDLVGDKWRNNLNEILMLVFPDAGSEDGIKEDFNEVQLGFSLLWTGSTALSIYILGLYLIALGTGGMKSYVSFFGAYQFETIGPNKRLKKGSFFNWFYFLIYIGAPTSSSWLVWVQDNCCSGLGFGFTTLIMGKAMGSFFCGTPLCRFRRPRGSPLLRACQVVVDSARKWNVPVPIDCSLLHKLQISTIEGSLNMEHSDDLNPLDEIATLSDSDVKTEDSTNPWRVCTVTLVEELKTLGMDMGTTREIAIPIARKFTGKKIGAPCGKPDDAKGQPALPKRNGQDALACMQRHARELEENRSRISAGHVAKTNVLKSPHQPHANVAHQQGIGTSKQPDPINNETHDKENEDQPFKEKDSDEHWGRDLESINKNSTNVNYPNEPRKDKNIDCDEETEDQLIKEIELEMESLWNVDLENEKEGVNTQKEMEGENSGKALIAREEQNAKADEPELEEEKEMENMDPVEELISCINSPPKRFSKKNQDN</sequence>
<feature type="compositionally biased region" description="Acidic residues" evidence="11">
    <location>
        <begin position="511"/>
        <end position="522"/>
    </location>
</feature>
<evidence type="ECO:0000256" key="3">
    <source>
        <dbReference type="ARBA" id="ARBA00013242"/>
    </source>
</evidence>
<keyword evidence="10 12" id="KW-0472">Membrane</keyword>
<organism evidence="13 14">
    <name type="scientific">Dioscorea zingiberensis</name>
    <dbReference type="NCBI Taxonomy" id="325984"/>
    <lineage>
        <taxon>Eukaryota</taxon>
        <taxon>Viridiplantae</taxon>
        <taxon>Streptophyta</taxon>
        <taxon>Embryophyta</taxon>
        <taxon>Tracheophyta</taxon>
        <taxon>Spermatophyta</taxon>
        <taxon>Magnoliopsida</taxon>
        <taxon>Liliopsida</taxon>
        <taxon>Dioscoreales</taxon>
        <taxon>Dioscoreaceae</taxon>
        <taxon>Dioscorea</taxon>
    </lineage>
</organism>
<feature type="compositionally biased region" description="Polar residues" evidence="11">
    <location>
        <begin position="431"/>
        <end position="440"/>
    </location>
</feature>
<dbReference type="InterPro" id="IPR000109">
    <property type="entry name" value="POT_fam"/>
</dbReference>
<reference evidence="13" key="1">
    <citation type="submission" date="2021-03" db="EMBL/GenBank/DDBJ databases">
        <authorList>
            <person name="Li Z."/>
            <person name="Yang C."/>
        </authorList>
    </citation>
    <scope>NUCLEOTIDE SEQUENCE</scope>
    <source>
        <strain evidence="13">Dzin_1.0</strain>
        <tissue evidence="13">Leaf</tissue>
    </source>
</reference>
<keyword evidence="9" id="KW-0406">Ion transport</keyword>
<comment type="similarity">
    <text evidence="2">Belongs to the major facilitator superfamily. Proton-dependent oligopeptide transporter (POT/PTR) (TC 2.A.17) family.</text>
</comment>
<dbReference type="GO" id="GO:0004427">
    <property type="term" value="F:inorganic diphosphate phosphatase activity"/>
    <property type="evidence" value="ECO:0007669"/>
    <property type="project" value="InterPro"/>
</dbReference>
<evidence type="ECO:0000256" key="2">
    <source>
        <dbReference type="ARBA" id="ARBA00005982"/>
    </source>
</evidence>
<evidence type="ECO:0000256" key="5">
    <source>
        <dbReference type="ARBA" id="ARBA00022692"/>
    </source>
</evidence>
<proteinExistence type="inferred from homology"/>
<dbReference type="Gene3D" id="1.20.1250.20">
    <property type="entry name" value="MFS general substrate transporter like domains"/>
    <property type="match status" value="1"/>
</dbReference>
<feature type="compositionally biased region" description="Basic and acidic residues" evidence="11">
    <location>
        <begin position="404"/>
        <end position="430"/>
    </location>
</feature>
<evidence type="ECO:0000313" key="14">
    <source>
        <dbReference type="Proteomes" id="UP001085076"/>
    </source>
</evidence>
<dbReference type="PANTHER" id="PTHR11654">
    <property type="entry name" value="OLIGOPEPTIDE TRANSPORTER-RELATED"/>
    <property type="match status" value="1"/>
</dbReference>
<dbReference type="EMBL" id="JAGGNH010000006">
    <property type="protein sequence ID" value="KAJ0970137.1"/>
    <property type="molecule type" value="Genomic_DNA"/>
</dbReference>
<keyword evidence="7" id="KW-1278">Translocase</keyword>
<keyword evidence="4" id="KW-0813">Transport</keyword>
<name>A0A9D5CCN4_9LILI</name>
<dbReference type="GO" id="GO:0016020">
    <property type="term" value="C:membrane"/>
    <property type="evidence" value="ECO:0007669"/>
    <property type="project" value="InterPro"/>
</dbReference>
<dbReference type="AlphaFoldDB" id="A0A9D5CCN4"/>
<dbReference type="Pfam" id="PF03030">
    <property type="entry name" value="H_PPase"/>
    <property type="match status" value="1"/>
</dbReference>
<dbReference type="Proteomes" id="UP001085076">
    <property type="component" value="Miscellaneous, Linkage group lg06"/>
</dbReference>
<gene>
    <name evidence="13" type="ORF">J5N97_023014</name>
</gene>